<dbReference type="Pfam" id="PF23019">
    <property type="entry name" value="DUF7033"/>
    <property type="match status" value="1"/>
</dbReference>
<reference evidence="2 3" key="1">
    <citation type="submission" date="2018-11" db="EMBL/GenBank/DDBJ databases">
        <title>Schleiferia aggregans sp. nov., a moderately thermophilic heterotrophic bacterium isolated from microbial mats at a terrestrial hot spring.</title>
        <authorList>
            <person name="Iino T."/>
            <person name="Ohkuma M."/>
            <person name="Haruta S."/>
        </authorList>
    </citation>
    <scope>NUCLEOTIDE SEQUENCE [LARGE SCALE GENOMIC DNA]</scope>
    <source>
        <strain evidence="2 3">LA</strain>
    </source>
</reference>
<sequence length="440" mass="51848">MNDYLLIFSEKITPRLLYTARVIFEHVIPCNYRITEKKEEFLNHQGPKINYSSCRELDGIRIYPSRLLFSTDIFEQEVRCALNPFCGVHLFHEICSDVCYDVFASVFYMVSRYEEYLPHLSDAHGRFLPSESIASRNGFLDRPVVNYWCLQLKDKILERYPGFAFKSTTFSYTATVDVDNTYAYKGKGLMRILGGFLNDLRALNFSKVKERFSTVFLGAKDPYDTIDYQLRLFEKYGFEVIYFYLYSKYGPYDRNLPIYSPSHQEHIKYVADFAQVGAHPSYRASQDFSEMEREITALEATIRRQITKSRMHYLRFTLPTTFRQLIELGITDDYSMGYAQQPGFRAGICTPYPFYDLEVEMQTDLMIHPFPLMETTFIDYLKLTPEQAAQSIFPIIDQVKKVNGHLITVWHNRTFSEHQPDWKGWNQLHIEMLDYIKRLL</sequence>
<feature type="domain" description="DUF7033" evidence="1">
    <location>
        <begin position="100"/>
        <end position="186"/>
    </location>
</feature>
<evidence type="ECO:0000313" key="3">
    <source>
        <dbReference type="Proteomes" id="UP000286715"/>
    </source>
</evidence>
<dbReference type="RefSeq" id="WP_124398416.1">
    <property type="nucleotide sequence ID" value="NZ_BHZE01000021.1"/>
</dbReference>
<accession>A0A401XMX2</accession>
<dbReference type="OrthoDB" id="5573484at2"/>
<dbReference type="EMBL" id="BHZE01000021">
    <property type="protein sequence ID" value="GCD78357.1"/>
    <property type="molecule type" value="Genomic_DNA"/>
</dbReference>
<dbReference type="Gene3D" id="3.20.20.370">
    <property type="entry name" value="Glycoside hydrolase/deacetylase"/>
    <property type="match status" value="1"/>
</dbReference>
<dbReference type="CDD" id="cd10931">
    <property type="entry name" value="CE4_u7"/>
    <property type="match status" value="1"/>
</dbReference>
<protein>
    <recommendedName>
        <fullName evidence="1">DUF7033 domain-containing protein</fullName>
    </recommendedName>
</protein>
<dbReference type="Proteomes" id="UP000286715">
    <property type="component" value="Unassembled WGS sequence"/>
</dbReference>
<name>A0A401XMX2_9FLAO</name>
<evidence type="ECO:0000313" key="2">
    <source>
        <dbReference type="EMBL" id="GCD78357.1"/>
    </source>
</evidence>
<comment type="caution">
    <text evidence="2">The sequence shown here is derived from an EMBL/GenBank/DDBJ whole genome shotgun (WGS) entry which is preliminary data.</text>
</comment>
<keyword evidence="3" id="KW-1185">Reference proteome</keyword>
<evidence type="ECO:0000259" key="1">
    <source>
        <dbReference type="Pfam" id="PF23019"/>
    </source>
</evidence>
<organism evidence="2 3">
    <name type="scientific">Thermaurantimonas aggregans</name>
    <dbReference type="NCBI Taxonomy" id="2173829"/>
    <lineage>
        <taxon>Bacteria</taxon>
        <taxon>Pseudomonadati</taxon>
        <taxon>Bacteroidota</taxon>
        <taxon>Flavobacteriia</taxon>
        <taxon>Flavobacteriales</taxon>
        <taxon>Schleiferiaceae</taxon>
        <taxon>Thermaurantimonas</taxon>
    </lineage>
</organism>
<proteinExistence type="predicted"/>
<dbReference type="InterPro" id="IPR054297">
    <property type="entry name" value="DUF7033"/>
</dbReference>
<gene>
    <name evidence="2" type="ORF">JCM31826_18390</name>
</gene>
<dbReference type="AlphaFoldDB" id="A0A401XMX2"/>